<dbReference type="Pfam" id="PF00501">
    <property type="entry name" value="AMP-binding"/>
    <property type="match status" value="1"/>
</dbReference>
<feature type="domain" description="AMP-dependent synthetase/ligase" evidence="1">
    <location>
        <begin position="11"/>
        <end position="356"/>
    </location>
</feature>
<dbReference type="GO" id="GO:0031177">
    <property type="term" value="F:phosphopantetheine binding"/>
    <property type="evidence" value="ECO:0007669"/>
    <property type="project" value="TreeGrafter"/>
</dbReference>
<proteinExistence type="predicted"/>
<dbReference type="Gene3D" id="3.30.300.30">
    <property type="match status" value="1"/>
</dbReference>
<dbReference type="STRING" id="83656.B1H18_03940"/>
<comment type="caution">
    <text evidence="3">The sequence shown here is derived from an EMBL/GenBank/DDBJ whole genome shotgun (WGS) entry which is preliminary data.</text>
</comment>
<dbReference type="GO" id="GO:0005737">
    <property type="term" value="C:cytoplasm"/>
    <property type="evidence" value="ECO:0007669"/>
    <property type="project" value="TreeGrafter"/>
</dbReference>
<dbReference type="SUPFAM" id="SSF56801">
    <property type="entry name" value="Acetyl-CoA synthetase-like"/>
    <property type="match status" value="1"/>
</dbReference>
<gene>
    <name evidence="3" type="ORF">B1H18_03940</name>
</gene>
<dbReference type="InterPro" id="IPR020845">
    <property type="entry name" value="AMP-binding_CS"/>
</dbReference>
<dbReference type="OrthoDB" id="2472181at2"/>
<evidence type="ECO:0000259" key="2">
    <source>
        <dbReference type="Pfam" id="PF13193"/>
    </source>
</evidence>
<evidence type="ECO:0008006" key="5">
    <source>
        <dbReference type="Google" id="ProtNLM"/>
    </source>
</evidence>
<organism evidence="3 4">
    <name type="scientific">Streptomyces tsukubensis</name>
    <dbReference type="NCBI Taxonomy" id="83656"/>
    <lineage>
        <taxon>Bacteria</taxon>
        <taxon>Bacillati</taxon>
        <taxon>Actinomycetota</taxon>
        <taxon>Actinomycetes</taxon>
        <taxon>Kitasatosporales</taxon>
        <taxon>Streptomycetaceae</taxon>
        <taxon>Streptomyces</taxon>
    </lineage>
</organism>
<dbReference type="InterPro" id="IPR000873">
    <property type="entry name" value="AMP-dep_synth/lig_dom"/>
</dbReference>
<dbReference type="GO" id="GO:0043041">
    <property type="term" value="P:amino acid activation for nonribosomal peptide biosynthetic process"/>
    <property type="evidence" value="ECO:0007669"/>
    <property type="project" value="TreeGrafter"/>
</dbReference>
<name>A0A1V4AFR1_9ACTN</name>
<dbReference type="InterPro" id="IPR045851">
    <property type="entry name" value="AMP-bd_C_sf"/>
</dbReference>
<dbReference type="Pfam" id="PF13193">
    <property type="entry name" value="AMP-binding_C"/>
    <property type="match status" value="1"/>
</dbReference>
<dbReference type="EMBL" id="MVFC01000002">
    <property type="protein sequence ID" value="OON82199.1"/>
    <property type="molecule type" value="Genomic_DNA"/>
</dbReference>
<evidence type="ECO:0000313" key="3">
    <source>
        <dbReference type="EMBL" id="OON82199.1"/>
    </source>
</evidence>
<dbReference type="RefSeq" id="WP_077964817.1">
    <property type="nucleotide sequence ID" value="NZ_CP045178.1"/>
</dbReference>
<protein>
    <recommendedName>
        <fullName evidence="5">AMP-dependent synthetase</fullName>
    </recommendedName>
</protein>
<evidence type="ECO:0000313" key="4">
    <source>
        <dbReference type="Proteomes" id="UP000190539"/>
    </source>
</evidence>
<dbReference type="PROSITE" id="PS00455">
    <property type="entry name" value="AMP_BINDING"/>
    <property type="match status" value="1"/>
</dbReference>
<reference evidence="3 4" key="1">
    <citation type="submission" date="2017-02" db="EMBL/GenBank/DDBJ databases">
        <title>Draft Genome Sequence of Streptomyces tsukubaensis F601, a Producer of the immunosuppressant tacrolimus FK506.</title>
        <authorList>
            <person name="Zong G."/>
            <person name="Zhong C."/>
            <person name="Fu J."/>
            <person name="Qin R."/>
            <person name="Cao G."/>
        </authorList>
    </citation>
    <scope>NUCLEOTIDE SEQUENCE [LARGE SCALE GENOMIC DNA]</scope>
    <source>
        <strain evidence="3 4">F601</strain>
    </source>
</reference>
<evidence type="ECO:0000259" key="1">
    <source>
        <dbReference type="Pfam" id="PF00501"/>
    </source>
</evidence>
<dbReference type="Gene3D" id="3.40.50.12780">
    <property type="entry name" value="N-terminal domain of ligase-like"/>
    <property type="match status" value="1"/>
</dbReference>
<keyword evidence="4" id="KW-1185">Reference proteome</keyword>
<sequence length="509" mass="55159">MYTVADLLLSNARTRADAPAVLDGPEIVTYGQLADRAHRGADRLAAHPLPPGSRIVLLLPRSAEAVACYFAAHLAGLVPVFVHDQLRRRQISRIVSHAEAALALTSRRLAPRLSGALPEDRVRTPQHLMTATPDATRPVLPRTIGRDLAGLIYTSGTTGGAKGVMLSHDNLLSGARIVADYLALTAQDRTLALMPFSFDYGLNQVLATFHAGGTVVIQRSPFAPDICRTLLNHEVTGLAGVPTLWRDLLGPRSPFTRTRFPSLRYLTNTGGPLGVPTVRAIRAAHPKLTVFAMYGLTEAFRSTYLAPARLDDKPTSVGRAIPNCHIDVLDEDGRPCPPGVVGEIVHRGPTVALGYWRDPEATARVFRPRAGLRPPLRETVVHSGDLGRTDTEGDLYITGRRDELTKIQGIRVTPTEIEADISAAGLTAGVVALIVAGPDERQDPAVLVAVEPRAPSFDLDALRAYCSAELPPHMRPLRIEVFDSLPRTPHGKPDRKRVLALLTRIREGR</sequence>
<dbReference type="InterPro" id="IPR042099">
    <property type="entry name" value="ANL_N_sf"/>
</dbReference>
<dbReference type="AlphaFoldDB" id="A0A1V4AFR1"/>
<dbReference type="PANTHER" id="PTHR45527:SF1">
    <property type="entry name" value="FATTY ACID SYNTHASE"/>
    <property type="match status" value="1"/>
</dbReference>
<dbReference type="InterPro" id="IPR025110">
    <property type="entry name" value="AMP-bd_C"/>
</dbReference>
<feature type="domain" description="AMP-binding enzyme C-terminal" evidence="2">
    <location>
        <begin position="432"/>
        <end position="492"/>
    </location>
</feature>
<dbReference type="PANTHER" id="PTHR45527">
    <property type="entry name" value="NONRIBOSOMAL PEPTIDE SYNTHETASE"/>
    <property type="match status" value="1"/>
</dbReference>
<accession>A0A1V4AFR1</accession>
<dbReference type="Proteomes" id="UP000190539">
    <property type="component" value="Unassembled WGS sequence"/>
</dbReference>
<dbReference type="GO" id="GO:0044550">
    <property type="term" value="P:secondary metabolite biosynthetic process"/>
    <property type="evidence" value="ECO:0007669"/>
    <property type="project" value="TreeGrafter"/>
</dbReference>